<name>A0ABV8EWF1_9ACTN</name>
<feature type="signal peptide" evidence="2">
    <location>
        <begin position="1"/>
        <end position="29"/>
    </location>
</feature>
<dbReference type="RefSeq" id="WP_352015668.1">
    <property type="nucleotide sequence ID" value="NZ_JBHSBC010000003.1"/>
</dbReference>
<evidence type="ECO:0000256" key="1">
    <source>
        <dbReference type="SAM" id="MobiDB-lite"/>
    </source>
</evidence>
<accession>A0ABV8EWF1</accession>
<feature type="chain" id="PRO_5045219772" description="MFS transporter" evidence="2">
    <location>
        <begin position="30"/>
        <end position="253"/>
    </location>
</feature>
<feature type="region of interest" description="Disordered" evidence="1">
    <location>
        <begin position="142"/>
        <end position="191"/>
    </location>
</feature>
<evidence type="ECO:0000313" key="4">
    <source>
        <dbReference type="Proteomes" id="UP001595698"/>
    </source>
</evidence>
<comment type="caution">
    <text evidence="3">The sequence shown here is derived from an EMBL/GenBank/DDBJ whole genome shotgun (WGS) entry which is preliminary data.</text>
</comment>
<evidence type="ECO:0000256" key="2">
    <source>
        <dbReference type="SAM" id="SignalP"/>
    </source>
</evidence>
<feature type="compositionally biased region" description="Basic residues" evidence="1">
    <location>
        <begin position="228"/>
        <end position="239"/>
    </location>
</feature>
<organism evidence="3 4">
    <name type="scientific">Streptosporangium jomthongense</name>
    <dbReference type="NCBI Taxonomy" id="1193683"/>
    <lineage>
        <taxon>Bacteria</taxon>
        <taxon>Bacillati</taxon>
        <taxon>Actinomycetota</taxon>
        <taxon>Actinomycetes</taxon>
        <taxon>Streptosporangiales</taxon>
        <taxon>Streptosporangiaceae</taxon>
        <taxon>Streptosporangium</taxon>
    </lineage>
</organism>
<dbReference type="Proteomes" id="UP001595698">
    <property type="component" value="Unassembled WGS sequence"/>
</dbReference>
<keyword evidence="2" id="KW-0732">Signal</keyword>
<evidence type="ECO:0008006" key="5">
    <source>
        <dbReference type="Google" id="ProtNLM"/>
    </source>
</evidence>
<sequence length="253" mass="26701">MPPLPMTLRLLRALAFTTACLAVSAGGHAFSAGASLSVAALAAGAAGLLVVVLPLVGREHPPAAVVGTTIGAQVLLHELFARTSGGFAAQDGHGHQAVGMALVHLAVGAMSGWWLHRGESAFWLMLRLLRPSWPLLLRPPSAASDDPPTPRPVAPASWPSSGLARRWPTSTIHRRGPPADDAAPSGERRTRVIDARTLGRRLRPGHRRAVFGSPHLVIPDLGGIAAPNRRHRPGSRRRLPAGADRHRLTGVRP</sequence>
<feature type="region of interest" description="Disordered" evidence="1">
    <location>
        <begin position="222"/>
        <end position="253"/>
    </location>
</feature>
<protein>
    <recommendedName>
        <fullName evidence="5">MFS transporter</fullName>
    </recommendedName>
</protein>
<evidence type="ECO:0000313" key="3">
    <source>
        <dbReference type="EMBL" id="MFC3979418.1"/>
    </source>
</evidence>
<keyword evidence="4" id="KW-1185">Reference proteome</keyword>
<dbReference type="EMBL" id="JBHSBC010000003">
    <property type="protein sequence ID" value="MFC3979418.1"/>
    <property type="molecule type" value="Genomic_DNA"/>
</dbReference>
<gene>
    <name evidence="3" type="ORF">ACFOYY_04750</name>
</gene>
<proteinExistence type="predicted"/>
<reference evidence="4" key="1">
    <citation type="journal article" date="2019" name="Int. J. Syst. Evol. Microbiol.">
        <title>The Global Catalogue of Microorganisms (GCM) 10K type strain sequencing project: providing services to taxonomists for standard genome sequencing and annotation.</title>
        <authorList>
            <consortium name="The Broad Institute Genomics Platform"/>
            <consortium name="The Broad Institute Genome Sequencing Center for Infectious Disease"/>
            <person name="Wu L."/>
            <person name="Ma J."/>
        </authorList>
    </citation>
    <scope>NUCLEOTIDE SEQUENCE [LARGE SCALE GENOMIC DNA]</scope>
    <source>
        <strain evidence="4">TBRC 7912</strain>
    </source>
</reference>